<keyword evidence="4" id="KW-0488">Methylation</keyword>
<keyword evidence="8 11" id="KW-0472">Membrane</keyword>
<comment type="caution">
    <text evidence="13">The sequence shown here is derived from an EMBL/GenBank/DDBJ whole genome shotgun (WGS) entry which is preliminary data.</text>
</comment>
<evidence type="ECO:0000256" key="8">
    <source>
        <dbReference type="ARBA" id="ARBA00023136"/>
    </source>
</evidence>
<evidence type="ECO:0000259" key="12">
    <source>
        <dbReference type="Pfam" id="PF12019"/>
    </source>
</evidence>
<dbReference type="InterPro" id="IPR022346">
    <property type="entry name" value="T2SS_GspH"/>
</dbReference>
<comment type="similarity">
    <text evidence="9">Belongs to the GSP H family.</text>
</comment>
<evidence type="ECO:0000256" key="1">
    <source>
        <dbReference type="ARBA" id="ARBA00004377"/>
    </source>
</evidence>
<evidence type="ECO:0000256" key="9">
    <source>
        <dbReference type="ARBA" id="ARBA00025772"/>
    </source>
</evidence>
<dbReference type="NCBIfam" id="TIGR02532">
    <property type="entry name" value="IV_pilin_GFxxxE"/>
    <property type="match status" value="1"/>
</dbReference>
<dbReference type="Gene3D" id="3.55.40.10">
    <property type="entry name" value="minor pseudopilin epsh domain"/>
    <property type="match status" value="1"/>
</dbReference>
<keyword evidence="14" id="KW-1185">Reference proteome</keyword>
<organism evidence="13 14">
    <name type="scientific">Ideonella azotifigens</name>
    <dbReference type="NCBI Taxonomy" id="513160"/>
    <lineage>
        <taxon>Bacteria</taxon>
        <taxon>Pseudomonadati</taxon>
        <taxon>Pseudomonadota</taxon>
        <taxon>Betaproteobacteria</taxon>
        <taxon>Burkholderiales</taxon>
        <taxon>Sphaerotilaceae</taxon>
        <taxon>Ideonella</taxon>
    </lineage>
</organism>
<gene>
    <name evidence="13" type="ORF">GCM10009107_34880</name>
</gene>
<evidence type="ECO:0000256" key="10">
    <source>
        <dbReference type="ARBA" id="ARBA00030775"/>
    </source>
</evidence>
<dbReference type="Pfam" id="PF12019">
    <property type="entry name" value="GspH"/>
    <property type="match status" value="1"/>
</dbReference>
<name>A0ABN1K7E8_9BURK</name>
<evidence type="ECO:0000256" key="7">
    <source>
        <dbReference type="ARBA" id="ARBA00022989"/>
    </source>
</evidence>
<dbReference type="InterPro" id="IPR045584">
    <property type="entry name" value="Pilin-like"/>
</dbReference>
<evidence type="ECO:0000313" key="14">
    <source>
        <dbReference type="Proteomes" id="UP001500279"/>
    </source>
</evidence>
<feature type="domain" description="General secretion pathway GspH" evidence="12">
    <location>
        <begin position="54"/>
        <end position="170"/>
    </location>
</feature>
<keyword evidence="6 11" id="KW-0812">Transmembrane</keyword>
<dbReference type="Proteomes" id="UP001500279">
    <property type="component" value="Unassembled WGS sequence"/>
</dbReference>
<evidence type="ECO:0000256" key="5">
    <source>
        <dbReference type="ARBA" id="ARBA00022519"/>
    </source>
</evidence>
<evidence type="ECO:0000313" key="13">
    <source>
        <dbReference type="EMBL" id="GAA0756447.1"/>
    </source>
</evidence>
<evidence type="ECO:0000256" key="6">
    <source>
        <dbReference type="ARBA" id="ARBA00022692"/>
    </source>
</evidence>
<dbReference type="RefSeq" id="WP_141287547.1">
    <property type="nucleotide sequence ID" value="NZ_BAAAEW010000023.1"/>
</dbReference>
<feature type="transmembrane region" description="Helical" evidence="11">
    <location>
        <begin position="20"/>
        <end position="38"/>
    </location>
</feature>
<dbReference type="InterPro" id="IPR012902">
    <property type="entry name" value="N_methyl_site"/>
</dbReference>
<keyword evidence="5" id="KW-0997">Cell inner membrane</keyword>
<protein>
    <recommendedName>
        <fullName evidence="2">Type II secretion system protein H</fullName>
    </recommendedName>
    <alternativeName>
        <fullName evidence="10">General secretion pathway protein H</fullName>
    </alternativeName>
</protein>
<reference evidence="13 14" key="1">
    <citation type="journal article" date="2019" name="Int. J. Syst. Evol. Microbiol.">
        <title>The Global Catalogue of Microorganisms (GCM) 10K type strain sequencing project: providing services to taxonomists for standard genome sequencing and annotation.</title>
        <authorList>
            <consortium name="The Broad Institute Genomics Platform"/>
            <consortium name="The Broad Institute Genome Sequencing Center for Infectious Disease"/>
            <person name="Wu L."/>
            <person name="Ma J."/>
        </authorList>
    </citation>
    <scope>NUCLEOTIDE SEQUENCE [LARGE SCALE GENOMIC DNA]</scope>
    <source>
        <strain evidence="13 14">JCM 15503</strain>
    </source>
</reference>
<dbReference type="Pfam" id="PF07963">
    <property type="entry name" value="N_methyl"/>
    <property type="match status" value="1"/>
</dbReference>
<evidence type="ECO:0000256" key="11">
    <source>
        <dbReference type="SAM" id="Phobius"/>
    </source>
</evidence>
<evidence type="ECO:0000256" key="3">
    <source>
        <dbReference type="ARBA" id="ARBA00022475"/>
    </source>
</evidence>
<dbReference type="EMBL" id="BAAAEW010000023">
    <property type="protein sequence ID" value="GAA0756447.1"/>
    <property type="molecule type" value="Genomic_DNA"/>
</dbReference>
<keyword evidence="3" id="KW-1003">Cell membrane</keyword>
<keyword evidence="7 11" id="KW-1133">Transmembrane helix</keyword>
<evidence type="ECO:0000256" key="2">
    <source>
        <dbReference type="ARBA" id="ARBA00021549"/>
    </source>
</evidence>
<evidence type="ECO:0000256" key="4">
    <source>
        <dbReference type="ARBA" id="ARBA00022481"/>
    </source>
</evidence>
<proteinExistence type="inferred from homology"/>
<sequence>MFKRQTRAASHAKRQSGFTLIECMVATSVAGVLAAVGVPSMSSVMARQAVQAELNEFQGAVLRARSEAMHRGEVVTVCGLDRPSSTTEHPHCMASGKDWSAGWVVFVDRGDHGDMDEDEDQLVAVHQASAKAGAVASTLRYLSFQPSGISASAASHFQFRPKGGDAAVANPPDSRMLCISKPGRMRVVSAASC</sequence>
<accession>A0ABN1K7E8</accession>
<dbReference type="SUPFAM" id="SSF54523">
    <property type="entry name" value="Pili subunits"/>
    <property type="match status" value="1"/>
</dbReference>
<comment type="subcellular location">
    <subcellularLocation>
        <location evidence="1">Cell inner membrane</location>
        <topology evidence="1">Single-pass membrane protein</topology>
    </subcellularLocation>
</comment>